<gene>
    <name evidence="2" type="ORF">GCM10017581_059890</name>
</gene>
<dbReference type="Proteomes" id="UP001143480">
    <property type="component" value="Unassembled WGS sequence"/>
</dbReference>
<dbReference type="AlphaFoldDB" id="A0A9W6NPN0"/>
<organism evidence="2 3">
    <name type="scientific">Dactylosporangium matsuzakiense</name>
    <dbReference type="NCBI Taxonomy" id="53360"/>
    <lineage>
        <taxon>Bacteria</taxon>
        <taxon>Bacillati</taxon>
        <taxon>Actinomycetota</taxon>
        <taxon>Actinomycetes</taxon>
        <taxon>Micromonosporales</taxon>
        <taxon>Micromonosporaceae</taxon>
        <taxon>Dactylosporangium</taxon>
    </lineage>
</organism>
<dbReference type="RefSeq" id="WP_261963655.1">
    <property type="nucleotide sequence ID" value="NZ_BAAAXA010000003.1"/>
</dbReference>
<protein>
    <recommendedName>
        <fullName evidence="4">Sugar phosphate isomerase</fullName>
    </recommendedName>
</protein>
<reference evidence="2" key="2">
    <citation type="submission" date="2023-01" db="EMBL/GenBank/DDBJ databases">
        <authorList>
            <person name="Sun Q."/>
            <person name="Evtushenko L."/>
        </authorList>
    </citation>
    <scope>NUCLEOTIDE SEQUENCE</scope>
    <source>
        <strain evidence="2">VKM Ac-1321</strain>
    </source>
</reference>
<evidence type="ECO:0000256" key="1">
    <source>
        <dbReference type="SAM" id="MobiDB-lite"/>
    </source>
</evidence>
<feature type="compositionally biased region" description="Low complexity" evidence="1">
    <location>
        <begin position="255"/>
        <end position="266"/>
    </location>
</feature>
<dbReference type="EMBL" id="BSFP01000042">
    <property type="protein sequence ID" value="GLL04242.1"/>
    <property type="molecule type" value="Genomic_DNA"/>
</dbReference>
<accession>A0A9W6NPN0</accession>
<dbReference type="NCBIfam" id="NF035938">
    <property type="entry name" value="EboA_domain"/>
    <property type="match status" value="1"/>
</dbReference>
<dbReference type="InterPro" id="IPR047715">
    <property type="entry name" value="EboA_dom"/>
</dbReference>
<evidence type="ECO:0000313" key="3">
    <source>
        <dbReference type="Proteomes" id="UP001143480"/>
    </source>
</evidence>
<name>A0A9W6NPN0_9ACTN</name>
<sequence length="280" mass="29979">MSLETLLRTELTDTVWLDTALETVARQPSAIVRLFPAVGRRCGRWMLPEPTGWSVDDAARVLLLLRLKDQSGVPQLYRHGDAAEKRAVLRALPQLELSATDMRTILHDALRTNDTRLVAAALGPAARVLDAAAWRQGVLKAVFMGLALPDIADLDERADAELTTMLAGLAEERRAAGRSLAADAAELLERLTTTFTRPAEEHGAADRSQGADPTGPPEHAFKPDDATASEGGDAQLTATPTSPAEEHGVADYSPATDAASVTTDAAELPGRLQPQRERGQ</sequence>
<keyword evidence="3" id="KW-1185">Reference proteome</keyword>
<comment type="caution">
    <text evidence="2">The sequence shown here is derived from an EMBL/GenBank/DDBJ whole genome shotgun (WGS) entry which is preliminary data.</text>
</comment>
<reference evidence="2" key="1">
    <citation type="journal article" date="2014" name="Int. J. Syst. Evol. Microbiol.">
        <title>Complete genome sequence of Corynebacterium casei LMG S-19264T (=DSM 44701T), isolated from a smear-ripened cheese.</title>
        <authorList>
            <consortium name="US DOE Joint Genome Institute (JGI-PGF)"/>
            <person name="Walter F."/>
            <person name="Albersmeier A."/>
            <person name="Kalinowski J."/>
            <person name="Ruckert C."/>
        </authorList>
    </citation>
    <scope>NUCLEOTIDE SEQUENCE</scope>
    <source>
        <strain evidence="2">VKM Ac-1321</strain>
    </source>
</reference>
<evidence type="ECO:0008006" key="4">
    <source>
        <dbReference type="Google" id="ProtNLM"/>
    </source>
</evidence>
<feature type="region of interest" description="Disordered" evidence="1">
    <location>
        <begin position="195"/>
        <end position="280"/>
    </location>
</feature>
<evidence type="ECO:0000313" key="2">
    <source>
        <dbReference type="EMBL" id="GLL04242.1"/>
    </source>
</evidence>
<proteinExistence type="predicted"/>